<dbReference type="EMBL" id="FNWT01000015">
    <property type="protein sequence ID" value="SEH70339.1"/>
    <property type="molecule type" value="Genomic_DNA"/>
</dbReference>
<keyword evidence="4 9" id="KW-0812">Transmembrane</keyword>
<comment type="catalytic activity">
    <reaction evidence="9 10">
        <text>Release of signal peptides from bacterial membrane prolipoproteins. Hydrolyzes -Xaa-Yaa-Zaa-|-(S,diacylglyceryl)Cys-, in which Xaa is hydrophobic (preferably Leu), and Yaa (Ala or Ser) and Zaa (Gly or Ala) have small, neutral side chains.</text>
        <dbReference type="EC" id="3.4.23.36"/>
    </reaction>
</comment>
<sequence>MGSRTLRSTRGQRVMAFWIIVVLGVIVDQVVKAAIRATLSVGESAPFVPGVIELRHVENTGAAFGMGAGAGVAFVVIAAVVLVASLMFVWRKRIPMQLAVSIGLVASGGVGNMVDRVIAGSVTDFLCTTFVSFPVFNVADIMVTCGVAVSLVGYYVWESRTES</sequence>
<evidence type="ECO:0000256" key="2">
    <source>
        <dbReference type="ARBA" id="ARBA00022475"/>
    </source>
</evidence>
<keyword evidence="15" id="KW-1185">Reference proteome</keyword>
<dbReference type="Pfam" id="PF01252">
    <property type="entry name" value="Peptidase_A8"/>
    <property type="match status" value="1"/>
</dbReference>
<name>A0A1H9QC15_9ACTN</name>
<comment type="pathway">
    <text evidence="9">Protein modification; lipoprotein biosynthesis (signal peptide cleavage).</text>
</comment>
<comment type="function">
    <text evidence="9 10">This protein specifically catalyzes the removal of signal peptides from prolipoproteins.</text>
</comment>
<evidence type="ECO:0000256" key="6">
    <source>
        <dbReference type="ARBA" id="ARBA00022801"/>
    </source>
</evidence>
<dbReference type="NCBIfam" id="TIGR00077">
    <property type="entry name" value="lspA"/>
    <property type="match status" value="1"/>
</dbReference>
<dbReference type="RefSeq" id="WP_234970758.1">
    <property type="nucleotide sequence ID" value="NZ_FNWT01000015.1"/>
</dbReference>
<dbReference type="EMBL" id="FOGP01000005">
    <property type="protein sequence ID" value="SER57958.1"/>
    <property type="molecule type" value="Genomic_DNA"/>
</dbReference>
<feature type="active site" evidence="9">
    <location>
        <position position="124"/>
    </location>
</feature>
<dbReference type="GO" id="GO:0004190">
    <property type="term" value="F:aspartic-type endopeptidase activity"/>
    <property type="evidence" value="ECO:0007669"/>
    <property type="project" value="UniProtKB-UniRule"/>
</dbReference>
<dbReference type="PANTHER" id="PTHR33695">
    <property type="entry name" value="LIPOPROTEIN SIGNAL PEPTIDASE"/>
    <property type="match status" value="1"/>
</dbReference>
<dbReference type="AlphaFoldDB" id="A0A1H9QC15"/>
<evidence type="ECO:0000256" key="3">
    <source>
        <dbReference type="ARBA" id="ARBA00022670"/>
    </source>
</evidence>
<evidence type="ECO:0000256" key="1">
    <source>
        <dbReference type="ARBA" id="ARBA00006139"/>
    </source>
</evidence>
<accession>A0A1H9QC15</accession>
<reference evidence="13" key="2">
    <citation type="submission" date="2016-10" db="EMBL/GenBank/DDBJ databases">
        <authorList>
            <person name="de Groot N.N."/>
        </authorList>
    </citation>
    <scope>NUCLEOTIDE SEQUENCE [LARGE SCALE GENOMIC DNA]</scope>
    <source>
        <strain evidence="13">KHGC19</strain>
    </source>
</reference>
<dbReference type="InterPro" id="IPR001872">
    <property type="entry name" value="Peptidase_A8"/>
</dbReference>
<evidence type="ECO:0000313" key="13">
    <source>
        <dbReference type="EMBL" id="SER57958.1"/>
    </source>
</evidence>
<evidence type="ECO:0000256" key="9">
    <source>
        <dbReference type="HAMAP-Rule" id="MF_00161"/>
    </source>
</evidence>
<dbReference type="EC" id="3.4.23.36" evidence="9"/>
<evidence type="ECO:0000256" key="10">
    <source>
        <dbReference type="RuleBase" id="RU000594"/>
    </source>
</evidence>
<feature type="transmembrane region" description="Helical" evidence="9">
    <location>
        <begin position="96"/>
        <end position="114"/>
    </location>
</feature>
<dbReference type="GO" id="GO:0006508">
    <property type="term" value="P:proteolysis"/>
    <property type="evidence" value="ECO:0007669"/>
    <property type="project" value="UniProtKB-KW"/>
</dbReference>
<comment type="similarity">
    <text evidence="1 9 11">Belongs to the peptidase A8 family.</text>
</comment>
<reference evidence="14 15" key="1">
    <citation type="submission" date="2016-10" db="EMBL/GenBank/DDBJ databases">
        <authorList>
            <person name="Varghese N."/>
            <person name="Submissions S."/>
        </authorList>
    </citation>
    <scope>NUCLEOTIDE SEQUENCE [LARGE SCALE GENOMIC DNA]</scope>
    <source>
        <strain evidence="14">KHGC19</strain>
        <strain evidence="12 15">WCP15</strain>
    </source>
</reference>
<keyword evidence="3 9" id="KW-0645">Protease</keyword>
<dbReference type="UniPathway" id="UPA00665"/>
<dbReference type="PANTHER" id="PTHR33695:SF1">
    <property type="entry name" value="LIPOPROTEIN SIGNAL PEPTIDASE"/>
    <property type="match status" value="1"/>
</dbReference>
<feature type="active site" evidence="9">
    <location>
        <position position="140"/>
    </location>
</feature>
<dbReference type="GO" id="GO:0005886">
    <property type="term" value="C:plasma membrane"/>
    <property type="evidence" value="ECO:0007669"/>
    <property type="project" value="UniProtKB-SubCell"/>
</dbReference>
<evidence type="ECO:0000313" key="15">
    <source>
        <dbReference type="Proteomes" id="UP000199135"/>
    </source>
</evidence>
<dbReference type="HAMAP" id="MF_00161">
    <property type="entry name" value="LspA"/>
    <property type="match status" value="1"/>
</dbReference>
<keyword evidence="8 9" id="KW-0472">Membrane</keyword>
<dbReference type="PROSITE" id="PS00855">
    <property type="entry name" value="SPASE_II"/>
    <property type="match status" value="1"/>
</dbReference>
<keyword evidence="6 9" id="KW-0378">Hydrolase</keyword>
<dbReference type="PRINTS" id="PR00781">
    <property type="entry name" value="LIPOSIGPTASE"/>
</dbReference>
<keyword evidence="2 9" id="KW-1003">Cell membrane</keyword>
<evidence type="ECO:0000313" key="12">
    <source>
        <dbReference type="EMBL" id="SEH70339.1"/>
    </source>
</evidence>
<proteinExistence type="inferred from homology"/>
<evidence type="ECO:0000256" key="11">
    <source>
        <dbReference type="RuleBase" id="RU004181"/>
    </source>
</evidence>
<evidence type="ECO:0000256" key="8">
    <source>
        <dbReference type="ARBA" id="ARBA00023136"/>
    </source>
</evidence>
<comment type="subcellular location">
    <subcellularLocation>
        <location evidence="9">Cell membrane</location>
        <topology evidence="9">Multi-pass membrane protein</topology>
    </subcellularLocation>
</comment>
<evidence type="ECO:0000256" key="5">
    <source>
        <dbReference type="ARBA" id="ARBA00022750"/>
    </source>
</evidence>
<evidence type="ECO:0000256" key="4">
    <source>
        <dbReference type="ARBA" id="ARBA00022692"/>
    </source>
</evidence>
<feature type="transmembrane region" description="Helical" evidence="9">
    <location>
        <begin position="134"/>
        <end position="157"/>
    </location>
</feature>
<evidence type="ECO:0000256" key="7">
    <source>
        <dbReference type="ARBA" id="ARBA00022989"/>
    </source>
</evidence>
<gene>
    <name evidence="9" type="primary">lspA</name>
    <name evidence="13" type="ORF">SAMN05216446_1380</name>
    <name evidence="12" type="ORF">SAMN05216447_1155</name>
</gene>
<evidence type="ECO:0000313" key="14">
    <source>
        <dbReference type="Proteomes" id="UP000199128"/>
    </source>
</evidence>
<keyword evidence="5 9" id="KW-0064">Aspartyl protease</keyword>
<comment type="caution">
    <text evidence="9">Lacks conserved residue(s) required for the propagation of feature annotation.</text>
</comment>
<keyword evidence="7 9" id="KW-1133">Transmembrane helix</keyword>
<dbReference type="Proteomes" id="UP000199135">
    <property type="component" value="Unassembled WGS sequence"/>
</dbReference>
<dbReference type="Proteomes" id="UP000199128">
    <property type="component" value="Unassembled WGS sequence"/>
</dbReference>
<protein>
    <recommendedName>
        <fullName evidence="9">Lipoprotein signal peptidase</fullName>
        <ecNumber evidence="9">3.4.23.36</ecNumber>
    </recommendedName>
    <alternativeName>
        <fullName evidence="9">Prolipoprotein signal peptidase</fullName>
    </alternativeName>
    <alternativeName>
        <fullName evidence="9">Signal peptidase II</fullName>
        <shortName evidence="9">SPase II</shortName>
    </alternativeName>
</protein>
<organism evidence="13 14">
    <name type="scientific">Parafannyhessea umbonata</name>
    <dbReference type="NCBI Taxonomy" id="604330"/>
    <lineage>
        <taxon>Bacteria</taxon>
        <taxon>Bacillati</taxon>
        <taxon>Actinomycetota</taxon>
        <taxon>Coriobacteriia</taxon>
        <taxon>Coriobacteriales</taxon>
        <taxon>Atopobiaceae</taxon>
        <taxon>Parafannyhessea</taxon>
    </lineage>
</organism>
<feature type="transmembrane region" description="Helical" evidence="9">
    <location>
        <begin position="63"/>
        <end position="89"/>
    </location>
</feature>